<dbReference type="Pfam" id="PF08544">
    <property type="entry name" value="GHMP_kinases_C"/>
    <property type="match status" value="1"/>
</dbReference>
<name>A0A1M7Q7Y3_9ACTN</name>
<dbReference type="Pfam" id="PF00288">
    <property type="entry name" value="GHMP_kinases_N"/>
    <property type="match status" value="1"/>
</dbReference>
<dbReference type="PRINTS" id="PR00959">
    <property type="entry name" value="MEVGALKINASE"/>
</dbReference>
<evidence type="ECO:0000313" key="16">
    <source>
        <dbReference type="EMBL" id="SHN26346.1"/>
    </source>
</evidence>
<reference evidence="16 17" key="1">
    <citation type="submission" date="2016-11" db="EMBL/GenBank/DDBJ databases">
        <authorList>
            <person name="Jaros S."/>
            <person name="Januszkiewicz K."/>
            <person name="Wedrychowicz H."/>
        </authorList>
    </citation>
    <scope>NUCLEOTIDE SEQUENCE [LARGE SCALE GENOMIC DNA]</scope>
    <source>
        <strain evidence="16 17">CGMCC 4.2025</strain>
    </source>
</reference>
<dbReference type="InterPro" id="IPR006205">
    <property type="entry name" value="Mev_gal_kin"/>
</dbReference>
<evidence type="ECO:0000256" key="3">
    <source>
        <dbReference type="ARBA" id="ARBA00012103"/>
    </source>
</evidence>
<dbReference type="EC" id="2.7.1.36" evidence="3"/>
<dbReference type="InterPro" id="IPR020568">
    <property type="entry name" value="Ribosomal_Su5_D2-typ_SF"/>
</dbReference>
<dbReference type="STRING" id="310782.SAMN05216499_1305"/>
<dbReference type="InterPro" id="IPR036554">
    <property type="entry name" value="GHMP_kinase_C_sf"/>
</dbReference>
<keyword evidence="17" id="KW-1185">Reference proteome</keyword>
<dbReference type="GO" id="GO:0005829">
    <property type="term" value="C:cytosol"/>
    <property type="evidence" value="ECO:0007669"/>
    <property type="project" value="TreeGrafter"/>
</dbReference>
<feature type="domain" description="GHMP kinase C-terminal" evidence="15">
    <location>
        <begin position="274"/>
        <end position="350"/>
    </location>
</feature>
<dbReference type="UniPathway" id="UPA00057">
    <property type="reaction ID" value="UER00098"/>
</dbReference>
<keyword evidence="11" id="KW-0443">Lipid metabolism</keyword>
<dbReference type="InterPro" id="IPR006203">
    <property type="entry name" value="GHMP_knse_ATP-bd_CS"/>
</dbReference>
<evidence type="ECO:0000259" key="15">
    <source>
        <dbReference type="Pfam" id="PF08544"/>
    </source>
</evidence>
<keyword evidence="9" id="KW-0067">ATP-binding</keyword>
<keyword evidence="5" id="KW-0444">Lipid biosynthesis</keyword>
<evidence type="ECO:0000256" key="6">
    <source>
        <dbReference type="ARBA" id="ARBA00022679"/>
    </source>
</evidence>
<evidence type="ECO:0000256" key="5">
    <source>
        <dbReference type="ARBA" id="ARBA00022516"/>
    </source>
</evidence>
<dbReference type="InterPro" id="IPR013750">
    <property type="entry name" value="GHMP_kinase_C_dom"/>
</dbReference>
<dbReference type="PANTHER" id="PTHR43290">
    <property type="entry name" value="MEVALONATE KINASE"/>
    <property type="match status" value="1"/>
</dbReference>
<dbReference type="GO" id="GO:0005524">
    <property type="term" value="F:ATP binding"/>
    <property type="evidence" value="ECO:0007669"/>
    <property type="project" value="UniProtKB-KW"/>
</dbReference>
<dbReference type="Proteomes" id="UP000184111">
    <property type="component" value="Unassembled WGS sequence"/>
</dbReference>
<comment type="similarity">
    <text evidence="2">Belongs to the GHMP kinase family. Mevalonate kinase subfamily.</text>
</comment>
<organism evidence="16 17">
    <name type="scientific">Actinacidiphila paucisporea</name>
    <dbReference type="NCBI Taxonomy" id="310782"/>
    <lineage>
        <taxon>Bacteria</taxon>
        <taxon>Bacillati</taxon>
        <taxon>Actinomycetota</taxon>
        <taxon>Actinomycetes</taxon>
        <taxon>Kitasatosporales</taxon>
        <taxon>Streptomycetaceae</taxon>
        <taxon>Actinacidiphila</taxon>
    </lineage>
</organism>
<dbReference type="SUPFAM" id="SSF54211">
    <property type="entry name" value="Ribosomal protein S5 domain 2-like"/>
    <property type="match status" value="1"/>
</dbReference>
<proteinExistence type="inferred from homology"/>
<evidence type="ECO:0000256" key="1">
    <source>
        <dbReference type="ARBA" id="ARBA00004496"/>
    </source>
</evidence>
<protein>
    <recommendedName>
        <fullName evidence="3">mevalonate kinase</fullName>
        <ecNumber evidence="3">2.7.1.36</ecNumber>
    </recommendedName>
</protein>
<evidence type="ECO:0000256" key="2">
    <source>
        <dbReference type="ARBA" id="ARBA00006495"/>
    </source>
</evidence>
<evidence type="ECO:0000259" key="14">
    <source>
        <dbReference type="Pfam" id="PF00288"/>
    </source>
</evidence>
<dbReference type="PANTHER" id="PTHR43290:SF2">
    <property type="entry name" value="MEVALONATE KINASE"/>
    <property type="match status" value="1"/>
</dbReference>
<evidence type="ECO:0000313" key="17">
    <source>
        <dbReference type="Proteomes" id="UP000184111"/>
    </source>
</evidence>
<dbReference type="AlphaFoldDB" id="A0A1M7Q7Y3"/>
<dbReference type="PROSITE" id="PS00627">
    <property type="entry name" value="GHMP_KINASES_ATP"/>
    <property type="match status" value="1"/>
</dbReference>
<evidence type="ECO:0000256" key="11">
    <source>
        <dbReference type="ARBA" id="ARBA00023098"/>
    </source>
</evidence>
<evidence type="ECO:0000256" key="8">
    <source>
        <dbReference type="ARBA" id="ARBA00022777"/>
    </source>
</evidence>
<evidence type="ECO:0000256" key="12">
    <source>
        <dbReference type="ARBA" id="ARBA00029438"/>
    </source>
</evidence>
<dbReference type="InterPro" id="IPR006204">
    <property type="entry name" value="GHMP_kinase_N_dom"/>
</dbReference>
<sequence>MAPTNSGAFTGQGRSASGSDGDRGWLGVGRAHGKAILLGEHAVVYGAPALAIPVPQLTVTANATRVLCPGDGADRVSFAMTGPGSASATTLATDGLRRLVADFKDMTGVSGRMCVDVLIDCTIPQGRGLGSSAACARAAVLAFAELFDRRLDAKAVFDLVQASENDAHGRASGIDALATGSASPILFRSGTARELPIAMPGNGGRHSPERSDGHTAASRTFGFDGVFVIADSGVSGCTKDAVDLLRRQFERNPEAQTEFVGRVSRLTNAATLDLVRGRPGDFGTRLTENHRLLREVGLSTDRIDALVDTALAAGSLGAKISGGGLGGCMIALAGEPRTAEAVVRRLHAAGAVRTWVVAAGRFTRHAN</sequence>
<accession>A0A1M7Q7Y3</accession>
<dbReference type="Gene3D" id="3.30.70.890">
    <property type="entry name" value="GHMP kinase, C-terminal domain"/>
    <property type="match status" value="1"/>
</dbReference>
<dbReference type="NCBIfam" id="TIGR00549">
    <property type="entry name" value="mevalon_kin"/>
    <property type="match status" value="1"/>
</dbReference>
<evidence type="ECO:0000256" key="9">
    <source>
        <dbReference type="ARBA" id="ARBA00022840"/>
    </source>
</evidence>
<keyword evidence="7" id="KW-0547">Nucleotide-binding</keyword>
<dbReference type="SUPFAM" id="SSF55060">
    <property type="entry name" value="GHMP Kinase, C-terminal domain"/>
    <property type="match status" value="1"/>
</dbReference>
<feature type="region of interest" description="Disordered" evidence="13">
    <location>
        <begin position="1"/>
        <end position="22"/>
    </location>
</feature>
<keyword evidence="8 16" id="KW-0418">Kinase</keyword>
<keyword evidence="4" id="KW-0963">Cytoplasm</keyword>
<dbReference type="InterPro" id="IPR014721">
    <property type="entry name" value="Ribsml_uS5_D2-typ_fold_subgr"/>
</dbReference>
<comment type="pathway">
    <text evidence="12">Isoprenoid biosynthesis; isopentenyl diphosphate biosynthesis via mevalonate pathway; isopentenyl diphosphate from (R)-mevalonate: step 1/3.</text>
</comment>
<keyword evidence="10" id="KW-0460">Magnesium</keyword>
<evidence type="ECO:0000256" key="10">
    <source>
        <dbReference type="ARBA" id="ARBA00022842"/>
    </source>
</evidence>
<keyword evidence="6" id="KW-0808">Transferase</keyword>
<dbReference type="Gene3D" id="3.30.230.10">
    <property type="match status" value="1"/>
</dbReference>
<dbReference type="EMBL" id="FRBI01000030">
    <property type="protein sequence ID" value="SHN26346.1"/>
    <property type="molecule type" value="Genomic_DNA"/>
</dbReference>
<dbReference type="OrthoDB" id="9764892at2"/>
<gene>
    <name evidence="16" type="ORF">SAMN05216499_1305</name>
</gene>
<dbReference type="GO" id="GO:0004496">
    <property type="term" value="F:mevalonate kinase activity"/>
    <property type="evidence" value="ECO:0007669"/>
    <property type="project" value="UniProtKB-EC"/>
</dbReference>
<dbReference type="GO" id="GO:0019287">
    <property type="term" value="P:isopentenyl diphosphate biosynthetic process, mevalonate pathway"/>
    <property type="evidence" value="ECO:0007669"/>
    <property type="project" value="UniProtKB-UniPathway"/>
</dbReference>
<evidence type="ECO:0000256" key="7">
    <source>
        <dbReference type="ARBA" id="ARBA00022741"/>
    </source>
</evidence>
<evidence type="ECO:0000256" key="13">
    <source>
        <dbReference type="SAM" id="MobiDB-lite"/>
    </source>
</evidence>
<comment type="subcellular location">
    <subcellularLocation>
        <location evidence="1">Cytoplasm</location>
    </subcellularLocation>
</comment>
<evidence type="ECO:0000256" key="4">
    <source>
        <dbReference type="ARBA" id="ARBA00022490"/>
    </source>
</evidence>
<feature type="domain" description="GHMP kinase N-terminal" evidence="14">
    <location>
        <begin position="107"/>
        <end position="178"/>
    </location>
</feature>